<evidence type="ECO:0000256" key="2">
    <source>
        <dbReference type="ARBA" id="ARBA00022448"/>
    </source>
</evidence>
<evidence type="ECO:0000313" key="11">
    <source>
        <dbReference type="Proteomes" id="UP001163152"/>
    </source>
</evidence>
<feature type="transmembrane region" description="Helical" evidence="8">
    <location>
        <begin position="389"/>
        <end position="410"/>
    </location>
</feature>
<evidence type="ECO:0000256" key="9">
    <source>
        <dbReference type="SAM" id="MobiDB-lite"/>
    </source>
</evidence>
<dbReference type="AlphaFoldDB" id="A0A9E8ZFF3"/>
<name>A0A9E8ZFF3_9CYAN</name>
<dbReference type="HAMAP" id="MF_01308">
    <property type="entry name" value="CemA_PxcA"/>
    <property type="match status" value="1"/>
</dbReference>
<gene>
    <name evidence="8" type="primary">pxcA</name>
    <name evidence="10" type="ORF">OXH18_07600</name>
</gene>
<dbReference type="PANTHER" id="PTHR33650">
    <property type="entry name" value="CHLOROPLAST ENVELOPE MEMBRANE PROTEIN-RELATED"/>
    <property type="match status" value="1"/>
</dbReference>
<feature type="transmembrane region" description="Helical" evidence="8">
    <location>
        <begin position="351"/>
        <end position="368"/>
    </location>
</feature>
<keyword evidence="4 8" id="KW-0375">Hydrogen ion transport</keyword>
<keyword evidence="2 8" id="KW-0813">Transport</keyword>
<comment type="function">
    <text evidence="8">Required for H(+) efflux immediately after light irradiation to form a rapid H(+) concentration gradient across the thylakoid membranes. Together with PxcL, contributes to transient H(+) uptake following dark to light transition.</text>
</comment>
<dbReference type="NCBIfam" id="NF002703">
    <property type="entry name" value="PRK02507.1-1"/>
    <property type="match status" value="1"/>
</dbReference>
<dbReference type="KEGG" id="tsin:OXH18_07600"/>
<dbReference type="RefSeq" id="WP_268611887.1">
    <property type="nucleotide sequence ID" value="NZ_CP113797.1"/>
</dbReference>
<protein>
    <recommendedName>
        <fullName evidence="8">Proton extrusion protein PxcA</fullName>
    </recommendedName>
</protein>
<dbReference type="GO" id="GO:0015078">
    <property type="term" value="F:proton transmembrane transporter activity"/>
    <property type="evidence" value="ECO:0007669"/>
    <property type="project" value="UniProtKB-UniRule"/>
</dbReference>
<comment type="subcellular location">
    <subcellularLocation>
        <location evidence="8">Cell inner membrane</location>
        <topology evidence="8">Multi-pass membrane protein</topology>
    </subcellularLocation>
    <subcellularLocation>
        <location evidence="1">Membrane</location>
        <topology evidence="1">Multi-pass membrane protein</topology>
    </subcellularLocation>
</comment>
<dbReference type="Pfam" id="PF03040">
    <property type="entry name" value="CemA"/>
    <property type="match status" value="1"/>
</dbReference>
<keyword evidence="7 8" id="KW-0472">Membrane</keyword>
<evidence type="ECO:0000256" key="6">
    <source>
        <dbReference type="ARBA" id="ARBA00023065"/>
    </source>
</evidence>
<keyword evidence="8" id="KW-1003">Cell membrane</keyword>
<evidence type="ECO:0000256" key="3">
    <source>
        <dbReference type="ARBA" id="ARBA00022692"/>
    </source>
</evidence>
<organism evidence="10 11">
    <name type="scientific">Thermocoleostomius sinensis A174</name>
    <dbReference type="NCBI Taxonomy" id="2016057"/>
    <lineage>
        <taxon>Bacteria</taxon>
        <taxon>Bacillati</taxon>
        <taxon>Cyanobacteriota</taxon>
        <taxon>Cyanophyceae</taxon>
        <taxon>Oculatellales</taxon>
        <taxon>Oculatellaceae</taxon>
        <taxon>Thermocoleostomius</taxon>
    </lineage>
</organism>
<evidence type="ECO:0000256" key="1">
    <source>
        <dbReference type="ARBA" id="ARBA00004141"/>
    </source>
</evidence>
<proteinExistence type="inferred from homology"/>
<evidence type="ECO:0000256" key="8">
    <source>
        <dbReference type="HAMAP-Rule" id="MF_01308"/>
    </source>
</evidence>
<comment type="similarity">
    <text evidence="8">Belongs to the CemA family.</text>
</comment>
<feature type="transmembrane region" description="Helical" evidence="8">
    <location>
        <begin position="430"/>
        <end position="450"/>
    </location>
</feature>
<feature type="transmembrane region" description="Helical" evidence="8">
    <location>
        <begin position="246"/>
        <end position="265"/>
    </location>
</feature>
<keyword evidence="6 8" id="KW-0406">Ion transport</keyword>
<dbReference type="InterPro" id="IPR004282">
    <property type="entry name" value="CemA"/>
</dbReference>
<keyword evidence="5 8" id="KW-1133">Transmembrane helix</keyword>
<evidence type="ECO:0000256" key="4">
    <source>
        <dbReference type="ARBA" id="ARBA00022781"/>
    </source>
</evidence>
<reference evidence="10" key="1">
    <citation type="submission" date="2022-12" db="EMBL/GenBank/DDBJ databases">
        <title>Polyphasic identification of a Novel Hot-Spring Cyanobacterium Ocullathermofonsia sinensis gen nov. sp. nov. and Genomic Insights on its Adaptations to the Thermal Habitat.</title>
        <authorList>
            <person name="Daroch M."/>
            <person name="Tang J."/>
            <person name="Jiang Y."/>
        </authorList>
    </citation>
    <scope>NUCLEOTIDE SEQUENCE</scope>
    <source>
        <strain evidence="10">PKUAC-SCTA174</strain>
    </source>
</reference>
<keyword evidence="3 8" id="KW-0812">Transmembrane</keyword>
<evidence type="ECO:0000313" key="10">
    <source>
        <dbReference type="EMBL" id="WAL61836.1"/>
    </source>
</evidence>
<dbReference type="GO" id="GO:0005886">
    <property type="term" value="C:plasma membrane"/>
    <property type="evidence" value="ECO:0007669"/>
    <property type="project" value="UniProtKB-SubCell"/>
</dbReference>
<sequence>MRSTIFSSIKGYVRTANRWLLRTPERALNEAYEAALAIKNLEDSYFNGERIFPDSKRYGRTTQNYFQSELKKNLDIIKLRMTEFRASRTIVRLSNQSITEVQLEDSAELQRINVIDRPAAILKKLRFIDEILSRYESRDPNPTSVIVIADANQSNGTNGASLVRASDEREATRNYGNPRSKTQLTGVKDALLDDPNTRKDARSITDKTGVLPRSILETVDRIKRELDPDAEQEVVRDFRRSKARTIISMRLVLFLIIIPLLTQQITKSFVVGPLIDQFRRDAPQVRIFLNDEMEEEALAELQKFEQRLRFKILIGEAEPQSDAEINEQVREKARELQEEFREISGDAIKNVFSDIFGLLAFFLVLISSRKEIEVLKSFMDQMIYGLSDSAKAFVIILFTDMFVGFHSPHGWEVLLEGVSRHFGLPANRDFIFLFIATFPVILDTIFKYWIFRYLNRVSPSAVATYKNMNE</sequence>
<feature type="region of interest" description="Disordered" evidence="9">
    <location>
        <begin position="157"/>
        <end position="182"/>
    </location>
</feature>
<evidence type="ECO:0000256" key="5">
    <source>
        <dbReference type="ARBA" id="ARBA00022989"/>
    </source>
</evidence>
<dbReference type="PANTHER" id="PTHR33650:SF2">
    <property type="entry name" value="CHLOROPLAST ENVELOPE MEMBRANE PROTEIN"/>
    <property type="match status" value="1"/>
</dbReference>
<keyword evidence="11" id="KW-1185">Reference proteome</keyword>
<dbReference type="EMBL" id="CP113797">
    <property type="protein sequence ID" value="WAL61836.1"/>
    <property type="molecule type" value="Genomic_DNA"/>
</dbReference>
<evidence type="ECO:0000256" key="7">
    <source>
        <dbReference type="ARBA" id="ARBA00023136"/>
    </source>
</evidence>
<keyword evidence="8" id="KW-0997">Cell inner membrane</keyword>
<accession>A0A9E8ZFF3</accession>
<dbReference type="Proteomes" id="UP001163152">
    <property type="component" value="Chromosome"/>
</dbReference>